<protein>
    <submittedName>
        <fullName evidence="1">Uncharacterized protein</fullName>
    </submittedName>
</protein>
<dbReference type="EMBL" id="OX596090">
    <property type="protein sequence ID" value="CAN0535978.1"/>
    <property type="molecule type" value="Genomic_DNA"/>
</dbReference>
<reference evidence="1" key="1">
    <citation type="submission" date="2023-05" db="EMBL/GenBank/DDBJ databases">
        <authorList>
            <consortium name="ELIXIR-Norway"/>
        </authorList>
    </citation>
    <scope>NUCLEOTIDE SEQUENCE</scope>
</reference>
<organism evidence="1 2">
    <name type="scientific">Rangifer tarandus platyrhynchus</name>
    <name type="common">Svalbard reindeer</name>
    <dbReference type="NCBI Taxonomy" id="3082113"/>
    <lineage>
        <taxon>Eukaryota</taxon>
        <taxon>Metazoa</taxon>
        <taxon>Chordata</taxon>
        <taxon>Craniata</taxon>
        <taxon>Vertebrata</taxon>
        <taxon>Euteleostomi</taxon>
        <taxon>Mammalia</taxon>
        <taxon>Eutheria</taxon>
        <taxon>Laurasiatheria</taxon>
        <taxon>Artiodactyla</taxon>
        <taxon>Ruminantia</taxon>
        <taxon>Pecora</taxon>
        <taxon>Cervidae</taxon>
        <taxon>Odocoileinae</taxon>
        <taxon>Rangifer</taxon>
    </lineage>
</organism>
<evidence type="ECO:0000313" key="2">
    <source>
        <dbReference type="Proteomes" id="UP001162501"/>
    </source>
</evidence>
<accession>A0AC59ZZ91</accession>
<name>A0AC59ZZ91_RANTA</name>
<proteinExistence type="predicted"/>
<sequence length="178" mass="18724">MPSAAGLLLQYRPRRLSPGPWPAAGLCSALAAFTPGAPPNRLLRLLICLKSNRTSRRRSPPGAGEAGPGVCAPRSGGGAGAARGAAGPFVPGPGRRGGRRGARGSRGAGGRGARALAACRPGPESPIPAECREERVSRERGFCLFITQSFLSGSVKNHFQTRKWREGFLREDFLSPRK</sequence>
<dbReference type="Proteomes" id="UP001162501">
    <property type="component" value="Chromosome 6"/>
</dbReference>
<evidence type="ECO:0000313" key="1">
    <source>
        <dbReference type="EMBL" id="CAN0535978.1"/>
    </source>
</evidence>
<gene>
    <name evidence="1" type="ORF">MRATA1EN22A_LOCUS24730</name>
</gene>
<reference evidence="1" key="2">
    <citation type="submission" date="2025-03" db="EMBL/GenBank/DDBJ databases">
        <authorList>
            <consortium name="ELIXIR-Norway"/>
            <consortium name="Elixir Norway"/>
        </authorList>
    </citation>
    <scope>NUCLEOTIDE SEQUENCE</scope>
</reference>